<accession>A0A1F7YXH9</accession>
<dbReference type="Gene3D" id="3.40.50.2300">
    <property type="match status" value="1"/>
</dbReference>
<evidence type="ECO:0000313" key="4">
    <source>
        <dbReference type="Proteomes" id="UP000177169"/>
    </source>
</evidence>
<sequence length="109" mass="12309">MYKKILHVEDSSQWRSHVANVLVPLGYQVTSFSNLTQAKQAFANEAWDVVICDGSVNGRGDGLDWADELYSQGQRVIVLAVFTRPRNQGISFIDKGEFNSDDLLRLVEY</sequence>
<dbReference type="SUPFAM" id="SSF52172">
    <property type="entry name" value="CheY-like"/>
    <property type="match status" value="1"/>
</dbReference>
<feature type="modified residue" description="4-aspartylphosphate" evidence="1">
    <location>
        <position position="53"/>
    </location>
</feature>
<dbReference type="PROSITE" id="PS50110">
    <property type="entry name" value="RESPONSE_REGULATORY"/>
    <property type="match status" value="1"/>
</dbReference>
<evidence type="ECO:0000259" key="2">
    <source>
        <dbReference type="PROSITE" id="PS50110"/>
    </source>
</evidence>
<reference evidence="3 4" key="1">
    <citation type="journal article" date="2016" name="Nat. Commun.">
        <title>Thousands of microbial genomes shed light on interconnected biogeochemical processes in an aquifer system.</title>
        <authorList>
            <person name="Anantharaman K."/>
            <person name="Brown C.T."/>
            <person name="Hug L.A."/>
            <person name="Sharon I."/>
            <person name="Castelle C.J."/>
            <person name="Probst A.J."/>
            <person name="Thomas B.C."/>
            <person name="Singh A."/>
            <person name="Wilkins M.J."/>
            <person name="Karaoz U."/>
            <person name="Brodie E.L."/>
            <person name="Williams K.H."/>
            <person name="Hubbard S.S."/>
            <person name="Banfield J.F."/>
        </authorList>
    </citation>
    <scope>NUCLEOTIDE SEQUENCE [LARGE SCALE GENOMIC DNA]</scope>
</reference>
<protein>
    <recommendedName>
        <fullName evidence="2">Response regulatory domain-containing protein</fullName>
    </recommendedName>
</protein>
<dbReference type="InterPro" id="IPR001789">
    <property type="entry name" value="Sig_transdc_resp-reg_receiver"/>
</dbReference>
<dbReference type="CDD" id="cd00156">
    <property type="entry name" value="REC"/>
    <property type="match status" value="1"/>
</dbReference>
<organism evidence="3 4">
    <name type="scientific">Candidatus Woesebacteria bacterium RIFCSPHIGHO2_02_FULL_39_13</name>
    <dbReference type="NCBI Taxonomy" id="1802505"/>
    <lineage>
        <taxon>Bacteria</taxon>
        <taxon>Candidatus Woeseibacteriota</taxon>
    </lineage>
</organism>
<dbReference type="Proteomes" id="UP000177169">
    <property type="component" value="Unassembled WGS sequence"/>
</dbReference>
<proteinExistence type="predicted"/>
<evidence type="ECO:0000256" key="1">
    <source>
        <dbReference type="PROSITE-ProRule" id="PRU00169"/>
    </source>
</evidence>
<feature type="domain" description="Response regulatory" evidence="2">
    <location>
        <begin position="4"/>
        <end position="109"/>
    </location>
</feature>
<comment type="caution">
    <text evidence="3">The sequence shown here is derived from an EMBL/GenBank/DDBJ whole genome shotgun (WGS) entry which is preliminary data.</text>
</comment>
<dbReference type="AlphaFoldDB" id="A0A1F7YXH9"/>
<name>A0A1F7YXH9_9BACT</name>
<dbReference type="EMBL" id="MGGR01000037">
    <property type="protein sequence ID" value="OGM31940.1"/>
    <property type="molecule type" value="Genomic_DNA"/>
</dbReference>
<dbReference type="InterPro" id="IPR011006">
    <property type="entry name" value="CheY-like_superfamily"/>
</dbReference>
<evidence type="ECO:0000313" key="3">
    <source>
        <dbReference type="EMBL" id="OGM31940.1"/>
    </source>
</evidence>
<dbReference type="GO" id="GO:0000160">
    <property type="term" value="P:phosphorelay signal transduction system"/>
    <property type="evidence" value="ECO:0007669"/>
    <property type="project" value="InterPro"/>
</dbReference>
<keyword evidence="1" id="KW-0597">Phosphoprotein</keyword>
<dbReference type="Pfam" id="PF00072">
    <property type="entry name" value="Response_reg"/>
    <property type="match status" value="1"/>
</dbReference>
<gene>
    <name evidence="3" type="ORF">A3D01_00725</name>
</gene>